<reference evidence="4 5" key="1">
    <citation type="submission" date="2020-08" db="EMBL/GenBank/DDBJ databases">
        <title>Genomic Encyclopedia of Type Strains, Phase III (KMG-III): the genomes of soil and plant-associated and newly described type strains.</title>
        <authorList>
            <person name="Whitman W."/>
        </authorList>
    </citation>
    <scope>NUCLEOTIDE SEQUENCE [LARGE SCALE GENOMIC DNA]</scope>
    <source>
        <strain evidence="4 5">CECT 8960</strain>
    </source>
</reference>
<dbReference type="SUPFAM" id="SSF46689">
    <property type="entry name" value="Homeodomain-like"/>
    <property type="match status" value="1"/>
</dbReference>
<proteinExistence type="predicted"/>
<name>A0A7W7VFW0_9PSEU</name>
<dbReference type="RefSeq" id="WP_311771235.1">
    <property type="nucleotide sequence ID" value="NZ_JACHJQ010000005.1"/>
</dbReference>
<dbReference type="Proteomes" id="UP000520767">
    <property type="component" value="Unassembled WGS sequence"/>
</dbReference>
<keyword evidence="5" id="KW-1185">Reference proteome</keyword>
<dbReference type="Pfam" id="PF00440">
    <property type="entry name" value="TetR_N"/>
    <property type="match status" value="1"/>
</dbReference>
<feature type="domain" description="HTH tetR-type" evidence="3">
    <location>
        <begin position="1"/>
        <end position="48"/>
    </location>
</feature>
<evidence type="ECO:0000256" key="1">
    <source>
        <dbReference type="ARBA" id="ARBA00023125"/>
    </source>
</evidence>
<dbReference type="AlphaFoldDB" id="A0A7W7VFW0"/>
<evidence type="ECO:0000313" key="5">
    <source>
        <dbReference type="Proteomes" id="UP000520767"/>
    </source>
</evidence>
<evidence type="ECO:0000256" key="2">
    <source>
        <dbReference type="PROSITE-ProRule" id="PRU00335"/>
    </source>
</evidence>
<evidence type="ECO:0000313" key="4">
    <source>
        <dbReference type="EMBL" id="MBB4908504.1"/>
    </source>
</evidence>
<dbReference type="PROSITE" id="PS50977">
    <property type="entry name" value="HTH_TETR_2"/>
    <property type="match status" value="1"/>
</dbReference>
<organism evidence="4 5">
    <name type="scientific">Actinophytocola algeriensis</name>
    <dbReference type="NCBI Taxonomy" id="1768010"/>
    <lineage>
        <taxon>Bacteria</taxon>
        <taxon>Bacillati</taxon>
        <taxon>Actinomycetota</taxon>
        <taxon>Actinomycetes</taxon>
        <taxon>Pseudonocardiales</taxon>
        <taxon>Pseudonocardiaceae</taxon>
    </lineage>
</organism>
<dbReference type="InterPro" id="IPR001647">
    <property type="entry name" value="HTH_TetR"/>
</dbReference>
<dbReference type="InterPro" id="IPR009057">
    <property type="entry name" value="Homeodomain-like_sf"/>
</dbReference>
<evidence type="ECO:0000259" key="3">
    <source>
        <dbReference type="PROSITE" id="PS50977"/>
    </source>
</evidence>
<dbReference type="EMBL" id="JACHJQ010000005">
    <property type="protein sequence ID" value="MBB4908504.1"/>
    <property type="molecule type" value="Genomic_DNA"/>
</dbReference>
<feature type="DNA-binding region" description="H-T-H motif" evidence="2">
    <location>
        <begin position="11"/>
        <end position="30"/>
    </location>
</feature>
<keyword evidence="1 2" id="KW-0238">DNA-binding</keyword>
<accession>A0A7W7VFW0</accession>
<dbReference type="Gene3D" id="1.10.357.10">
    <property type="entry name" value="Tetracycline Repressor, domain 2"/>
    <property type="match status" value="1"/>
</dbReference>
<protein>
    <submittedName>
        <fullName evidence="4">AcrR family transcriptional regulator</fullName>
    </submittedName>
</protein>
<dbReference type="GO" id="GO:0003677">
    <property type="term" value="F:DNA binding"/>
    <property type="evidence" value="ECO:0007669"/>
    <property type="project" value="UniProtKB-UniRule"/>
</dbReference>
<gene>
    <name evidence="4" type="ORF">FHR82_004757</name>
</gene>
<sequence>MRTRKQLLDAAAAMLADRAGIGKGTVFRHFATKEDLIAAIVGDLLDDLVAAARARQDVVLLMTGVHQAAAPLRDTEPDLWRRYLGVLFDGLLDATSARPGRT</sequence>
<comment type="caution">
    <text evidence="4">The sequence shown here is derived from an EMBL/GenBank/DDBJ whole genome shotgun (WGS) entry which is preliminary data.</text>
</comment>